<keyword evidence="3" id="KW-1185">Reference proteome</keyword>
<reference evidence="2" key="1">
    <citation type="submission" date="2022-01" db="EMBL/GenBank/DDBJ databases">
        <authorList>
            <person name="Braso-Vives M."/>
        </authorList>
    </citation>
    <scope>NUCLEOTIDE SEQUENCE</scope>
</reference>
<dbReference type="GO" id="GO:0030246">
    <property type="term" value="F:carbohydrate binding"/>
    <property type="evidence" value="ECO:0007669"/>
    <property type="project" value="InterPro"/>
</dbReference>
<accession>A0A8K0A4C0</accession>
<dbReference type="InterPro" id="IPR000922">
    <property type="entry name" value="Lectin_gal-bd_dom"/>
</dbReference>
<dbReference type="PANTHER" id="PTHR46780">
    <property type="entry name" value="PROTEIN EVA-1"/>
    <property type="match status" value="1"/>
</dbReference>
<name>A0A8K0A4C0_BRALA</name>
<dbReference type="EMBL" id="OV696691">
    <property type="protein sequence ID" value="CAH1267732.1"/>
    <property type="molecule type" value="Genomic_DNA"/>
</dbReference>
<organism evidence="2 3">
    <name type="scientific">Branchiostoma lanceolatum</name>
    <name type="common">Common lancelet</name>
    <name type="synonym">Amphioxus lanceolatum</name>
    <dbReference type="NCBI Taxonomy" id="7740"/>
    <lineage>
        <taxon>Eukaryota</taxon>
        <taxon>Metazoa</taxon>
        <taxon>Chordata</taxon>
        <taxon>Cephalochordata</taxon>
        <taxon>Leptocardii</taxon>
        <taxon>Amphioxiformes</taxon>
        <taxon>Branchiostomatidae</taxon>
        <taxon>Branchiostoma</taxon>
    </lineage>
</organism>
<feature type="domain" description="SUEL-type lectin" evidence="1">
    <location>
        <begin position="64"/>
        <end position="153"/>
    </location>
</feature>
<dbReference type="FunFam" id="2.60.120.740:FF:000001">
    <property type="entry name" value="Adhesion G protein-coupled receptor L2"/>
    <property type="match status" value="2"/>
</dbReference>
<sequence>MFVSLISPTGDWTPRGTCPLHASDTSRSVMSSGQGVMKVIVLLAVILPVLSGHLAGRTIQTKQACQYSILLLSCPPGETLDISFANYGHIGTKNCGSHMPPGGCRAPDSLAIVQGMCQGRQQCYVPASDATFNGNPCHHGYIMKYLEVKYECQGPEVEQLRACKRETLSIQCPTGHPINIVSALYGRTSSQFCPGQIYTTACRSPYSLDVVRSICQGKTSCSVWSDDSVFVYDPCYGTDKYLEVEFICSGKYFGCT</sequence>
<dbReference type="Proteomes" id="UP000838412">
    <property type="component" value="Chromosome 6"/>
</dbReference>
<evidence type="ECO:0000313" key="2">
    <source>
        <dbReference type="EMBL" id="CAH1267732.1"/>
    </source>
</evidence>
<proteinExistence type="predicted"/>
<dbReference type="Gene3D" id="2.60.120.740">
    <property type="match status" value="2"/>
</dbReference>
<dbReference type="AlphaFoldDB" id="A0A8K0A4C0"/>
<gene>
    <name evidence="2" type="primary">EVA1C</name>
    <name evidence="2" type="ORF">BLAG_LOCUS20954</name>
</gene>
<dbReference type="InterPro" id="IPR043159">
    <property type="entry name" value="Lectin_gal-bd_sf"/>
</dbReference>
<evidence type="ECO:0000313" key="3">
    <source>
        <dbReference type="Proteomes" id="UP000838412"/>
    </source>
</evidence>
<feature type="domain" description="SUEL-type lectin" evidence="1">
    <location>
        <begin position="162"/>
        <end position="249"/>
    </location>
</feature>
<protein>
    <submittedName>
        <fullName evidence="2">EVA1C protein</fullName>
    </submittedName>
</protein>
<dbReference type="OrthoDB" id="1100386at2759"/>
<evidence type="ECO:0000259" key="1">
    <source>
        <dbReference type="PROSITE" id="PS50228"/>
    </source>
</evidence>
<dbReference type="PROSITE" id="PS50228">
    <property type="entry name" value="SUEL_LECTIN"/>
    <property type="match status" value="2"/>
</dbReference>
<dbReference type="CDD" id="cd22827">
    <property type="entry name" value="Gal_Rha_Lectin_SUL-I-like"/>
    <property type="match status" value="1"/>
</dbReference>
<dbReference type="Pfam" id="PF02140">
    <property type="entry name" value="SUEL_Lectin"/>
    <property type="match status" value="2"/>
</dbReference>